<sequence length="65" mass="7607">MLTENDLQWIMKESGETMVQNGNLDINLAASAIRQAAERLLVLLKYPDMRPEQEYYDLMMTSILW</sequence>
<dbReference type="AlphaFoldDB" id="A0A0F9G2I7"/>
<comment type="caution">
    <text evidence="1">The sequence shown here is derived from an EMBL/GenBank/DDBJ whole genome shotgun (WGS) entry which is preliminary data.</text>
</comment>
<proteinExistence type="predicted"/>
<accession>A0A0F9G2I7</accession>
<name>A0A0F9G2I7_9ZZZZ</name>
<protein>
    <submittedName>
        <fullName evidence="1">Uncharacterized protein</fullName>
    </submittedName>
</protein>
<dbReference type="EMBL" id="LAZR01030112">
    <property type="protein sequence ID" value="KKL57597.1"/>
    <property type="molecule type" value="Genomic_DNA"/>
</dbReference>
<gene>
    <name evidence="1" type="ORF">LCGC14_2233820</name>
</gene>
<evidence type="ECO:0000313" key="1">
    <source>
        <dbReference type="EMBL" id="KKL57597.1"/>
    </source>
</evidence>
<reference evidence="1" key="1">
    <citation type="journal article" date="2015" name="Nature">
        <title>Complex archaea that bridge the gap between prokaryotes and eukaryotes.</title>
        <authorList>
            <person name="Spang A."/>
            <person name="Saw J.H."/>
            <person name="Jorgensen S.L."/>
            <person name="Zaremba-Niedzwiedzka K."/>
            <person name="Martijn J."/>
            <person name="Lind A.E."/>
            <person name="van Eijk R."/>
            <person name="Schleper C."/>
            <person name="Guy L."/>
            <person name="Ettema T.J."/>
        </authorList>
    </citation>
    <scope>NUCLEOTIDE SEQUENCE</scope>
</reference>
<organism evidence="1">
    <name type="scientific">marine sediment metagenome</name>
    <dbReference type="NCBI Taxonomy" id="412755"/>
    <lineage>
        <taxon>unclassified sequences</taxon>
        <taxon>metagenomes</taxon>
        <taxon>ecological metagenomes</taxon>
    </lineage>
</organism>